<keyword evidence="1" id="KW-0233">DNA recombination</keyword>
<dbReference type="InterPro" id="IPR002104">
    <property type="entry name" value="Integrase_catalytic"/>
</dbReference>
<evidence type="ECO:0000256" key="1">
    <source>
        <dbReference type="ARBA" id="ARBA00023172"/>
    </source>
</evidence>
<dbReference type="InterPro" id="IPR050090">
    <property type="entry name" value="Tyrosine_recombinase_XerCD"/>
</dbReference>
<gene>
    <name evidence="3" type="ORF">BacF7301_08895</name>
</gene>
<dbReference type="Proteomes" id="UP000501780">
    <property type="component" value="Chromosome"/>
</dbReference>
<dbReference type="PANTHER" id="PTHR30349:SF64">
    <property type="entry name" value="PROPHAGE INTEGRASE INTD-RELATED"/>
    <property type="match status" value="1"/>
</dbReference>
<dbReference type="Pfam" id="PF00589">
    <property type="entry name" value="Phage_integrase"/>
    <property type="match status" value="1"/>
</dbReference>
<evidence type="ECO:0000259" key="2">
    <source>
        <dbReference type="PROSITE" id="PS51898"/>
    </source>
</evidence>
<keyword evidence="4" id="KW-1185">Reference proteome</keyword>
<sequence length="328" mass="38709">MSNYNFSSVYAKHITDLISMKRDFGYKYVTEEFVLYQFDQYVICNNFTFTSITAEVIERWMEKRQNETDATRYSRISALIQLASYMCDIGISNYIPRMPRIPKSDFIPYIYSREEMQAIFKACDNLILSGLHFNSVIIILPTLFRMLYATGIRISEALNLQDSDVHLDENYMVIKEAKNRTDRIVPISQSLSDVCRQYVHYRERLPLKVDKKYFFLSLSGHKCGAKHTVFRWFRLILKNAGIPFTGNHHGPRIHDLRHTFSLYAMEKMTREGSDMYHSMPILATYLGHKSIQSTEHYVRLCRVIFPELERQIEFINQQIYPEPEYGND</sequence>
<dbReference type="EMBL" id="CP050831">
    <property type="protein sequence ID" value="QIU94258.1"/>
    <property type="molecule type" value="Genomic_DNA"/>
</dbReference>
<dbReference type="Gene3D" id="1.10.443.10">
    <property type="entry name" value="Intergrase catalytic core"/>
    <property type="match status" value="1"/>
</dbReference>
<dbReference type="InterPro" id="IPR011010">
    <property type="entry name" value="DNA_brk_join_enz"/>
</dbReference>
<dbReference type="GO" id="GO:0006310">
    <property type="term" value="P:DNA recombination"/>
    <property type="evidence" value="ECO:0007669"/>
    <property type="project" value="UniProtKB-KW"/>
</dbReference>
<dbReference type="KEGG" id="bfc:BacF7301_08895"/>
<dbReference type="PROSITE" id="PS51898">
    <property type="entry name" value="TYR_RECOMBINASE"/>
    <property type="match status" value="1"/>
</dbReference>
<dbReference type="GO" id="GO:0003677">
    <property type="term" value="F:DNA binding"/>
    <property type="evidence" value="ECO:0007669"/>
    <property type="project" value="InterPro"/>
</dbReference>
<accession>A0A6H0KNX1</accession>
<dbReference type="PANTHER" id="PTHR30349">
    <property type="entry name" value="PHAGE INTEGRASE-RELATED"/>
    <property type="match status" value="1"/>
</dbReference>
<organism evidence="3 4">
    <name type="scientific">Bacteroides faecium</name>
    <dbReference type="NCBI Taxonomy" id="2715212"/>
    <lineage>
        <taxon>Bacteria</taxon>
        <taxon>Pseudomonadati</taxon>
        <taxon>Bacteroidota</taxon>
        <taxon>Bacteroidia</taxon>
        <taxon>Bacteroidales</taxon>
        <taxon>Bacteroidaceae</taxon>
        <taxon>Bacteroides</taxon>
    </lineage>
</organism>
<feature type="domain" description="Tyr recombinase" evidence="2">
    <location>
        <begin position="106"/>
        <end position="313"/>
    </location>
</feature>
<dbReference type="AlphaFoldDB" id="A0A6H0KNX1"/>
<evidence type="ECO:0000313" key="3">
    <source>
        <dbReference type="EMBL" id="QIU94258.1"/>
    </source>
</evidence>
<reference evidence="3 4" key="1">
    <citation type="submission" date="2020-03" db="EMBL/GenBank/DDBJ databases">
        <title>Genomic analysis of Bacteroides faecium CBA7301.</title>
        <authorList>
            <person name="Kim J."/>
            <person name="Roh S.W."/>
        </authorList>
    </citation>
    <scope>NUCLEOTIDE SEQUENCE [LARGE SCALE GENOMIC DNA]</scope>
    <source>
        <strain evidence="3 4">CBA7301</strain>
    </source>
</reference>
<proteinExistence type="predicted"/>
<dbReference type="SUPFAM" id="SSF56349">
    <property type="entry name" value="DNA breaking-rejoining enzymes"/>
    <property type="match status" value="1"/>
</dbReference>
<name>A0A6H0KNX1_9BACE</name>
<dbReference type="GO" id="GO:0015074">
    <property type="term" value="P:DNA integration"/>
    <property type="evidence" value="ECO:0007669"/>
    <property type="project" value="InterPro"/>
</dbReference>
<protein>
    <submittedName>
        <fullName evidence="3">Tyrosine-type recombinase/integrase</fullName>
    </submittedName>
</protein>
<dbReference type="InterPro" id="IPR013762">
    <property type="entry name" value="Integrase-like_cat_sf"/>
</dbReference>
<evidence type="ECO:0000313" key="4">
    <source>
        <dbReference type="Proteomes" id="UP000501780"/>
    </source>
</evidence>
<dbReference type="RefSeq" id="WP_167962070.1">
    <property type="nucleotide sequence ID" value="NZ_CP050831.1"/>
</dbReference>